<dbReference type="RefSeq" id="WP_122762128.1">
    <property type="nucleotide sequence ID" value="NZ_RBRV01000106.1"/>
</dbReference>
<accession>A0A3M4U8D4</accession>
<comment type="caution">
    <text evidence="2">The sequence shown here is derived from an EMBL/GenBank/DDBJ whole genome shotgun (WGS) entry which is preliminary data.</text>
</comment>
<gene>
    <name evidence="2" type="ORF">ALP36_02210</name>
</gene>
<dbReference type="Proteomes" id="UP000274212">
    <property type="component" value="Unassembled WGS sequence"/>
</dbReference>
<dbReference type="EMBL" id="RBTT01000465">
    <property type="protein sequence ID" value="RMU00981.1"/>
    <property type="molecule type" value="Genomic_DNA"/>
</dbReference>
<protein>
    <recommendedName>
        <fullName evidence="1">GAPS4 PD-(D/E)XK nuclease domain-containing protein</fullName>
    </recommendedName>
</protein>
<name>A0A3M4U8D4_9PSED</name>
<dbReference type="InterPro" id="IPR058873">
    <property type="entry name" value="PDDEXK_GAPS4"/>
</dbReference>
<sequence>MAGVLFWINDKDVKDYDVVTEVATCRGLDDFNYGTIYVVDNRRACFLYEAISHMRNTFGTPNVKFLYPSTGRNVDPSQRVNTGYVLPAEYLTSGIIPFFIEHDSKKKLAVCCDDEFSEEGLRRLIGYLNSVASEFPQQVLIAFPNYSFSAHSRQAAIVKSSIADKGFAELVEVVSYRSDFRSIA</sequence>
<evidence type="ECO:0000313" key="2">
    <source>
        <dbReference type="EMBL" id="RMU00981.1"/>
    </source>
</evidence>
<proteinExistence type="predicted"/>
<dbReference type="AlphaFoldDB" id="A0A3M4U8D4"/>
<dbReference type="Pfam" id="PF26115">
    <property type="entry name" value="PDDEXK_GAPS4"/>
    <property type="match status" value="1"/>
</dbReference>
<organism evidence="2 3">
    <name type="scientific">Pseudomonas syringae pv. coriandricola</name>
    <dbReference type="NCBI Taxonomy" id="264453"/>
    <lineage>
        <taxon>Bacteria</taxon>
        <taxon>Pseudomonadati</taxon>
        <taxon>Pseudomonadota</taxon>
        <taxon>Gammaproteobacteria</taxon>
        <taxon>Pseudomonadales</taxon>
        <taxon>Pseudomonadaceae</taxon>
        <taxon>Pseudomonas</taxon>
    </lineage>
</organism>
<evidence type="ECO:0000313" key="3">
    <source>
        <dbReference type="Proteomes" id="UP000274212"/>
    </source>
</evidence>
<reference evidence="2 3" key="1">
    <citation type="submission" date="2018-08" db="EMBL/GenBank/DDBJ databases">
        <title>Recombination of ecologically and evolutionarily significant loci maintains genetic cohesion in the Pseudomonas syringae species complex.</title>
        <authorList>
            <person name="Dillon M."/>
            <person name="Thakur S."/>
            <person name="Almeida R.N.D."/>
            <person name="Weir B.S."/>
            <person name="Guttman D.S."/>
        </authorList>
    </citation>
    <scope>NUCLEOTIDE SEQUENCE [LARGE SCALE GENOMIC DNA]</scope>
    <source>
        <strain evidence="2 3">ICMP 9829</strain>
    </source>
</reference>
<feature type="domain" description="GAPS4 PD-(D/E)XK nuclease" evidence="1">
    <location>
        <begin position="2"/>
        <end position="43"/>
    </location>
</feature>
<evidence type="ECO:0000259" key="1">
    <source>
        <dbReference type="Pfam" id="PF26115"/>
    </source>
</evidence>